<comment type="caution">
    <text evidence="1">The sequence shown here is derived from an EMBL/GenBank/DDBJ whole genome shotgun (WGS) entry which is preliminary data.</text>
</comment>
<accession>A0A9X3S0I0</accession>
<dbReference type="AlphaFoldDB" id="A0A9X3S0I0"/>
<evidence type="ECO:0000313" key="1">
    <source>
        <dbReference type="EMBL" id="MDA0159226.1"/>
    </source>
</evidence>
<evidence type="ECO:0000313" key="2">
    <source>
        <dbReference type="Proteomes" id="UP001149140"/>
    </source>
</evidence>
<dbReference type="EMBL" id="JAPDOD010000002">
    <property type="protein sequence ID" value="MDA0159226.1"/>
    <property type="molecule type" value="Genomic_DNA"/>
</dbReference>
<keyword evidence="2" id="KW-1185">Reference proteome</keyword>
<organism evidence="1 2">
    <name type="scientific">Solirubrobacter ginsenosidimutans</name>
    <dbReference type="NCBI Taxonomy" id="490573"/>
    <lineage>
        <taxon>Bacteria</taxon>
        <taxon>Bacillati</taxon>
        <taxon>Actinomycetota</taxon>
        <taxon>Thermoleophilia</taxon>
        <taxon>Solirubrobacterales</taxon>
        <taxon>Solirubrobacteraceae</taxon>
        <taxon>Solirubrobacter</taxon>
    </lineage>
</organism>
<protein>
    <submittedName>
        <fullName evidence="1">PRC-barrel domain-containing protein</fullName>
    </submittedName>
</protein>
<dbReference type="SUPFAM" id="SSF50346">
    <property type="entry name" value="PRC-barrel domain"/>
    <property type="match status" value="1"/>
</dbReference>
<reference evidence="1" key="1">
    <citation type="submission" date="2022-10" db="EMBL/GenBank/DDBJ databases">
        <title>The WGS of Solirubrobacter ginsenosidimutans DSM 21036.</title>
        <authorList>
            <person name="Jiang Z."/>
        </authorList>
    </citation>
    <scope>NUCLEOTIDE SEQUENCE</scope>
    <source>
        <strain evidence="1">DSM 21036</strain>
    </source>
</reference>
<gene>
    <name evidence="1" type="ORF">OM076_03025</name>
</gene>
<dbReference type="InterPro" id="IPR011033">
    <property type="entry name" value="PRC_barrel-like_sf"/>
</dbReference>
<dbReference type="RefSeq" id="WP_270037900.1">
    <property type="nucleotide sequence ID" value="NZ_JAPDOD010000002.1"/>
</dbReference>
<sequence>MRKRWTRWSVLGHEVIDGSGVSVGKIVDTWPFDGGEVELVVVRLEGAFGGKRMLAVEDLWSDGFFIRTPFAAWQVEDAPQLSDNRHAAEDPYRARSYWRFAEPESFYALAA</sequence>
<proteinExistence type="predicted"/>
<name>A0A9X3S0I0_9ACTN</name>
<dbReference type="Proteomes" id="UP001149140">
    <property type="component" value="Unassembled WGS sequence"/>
</dbReference>